<reference evidence="1 2" key="1">
    <citation type="submission" date="2014-06" db="EMBL/GenBank/DDBJ databases">
        <authorList>
            <person name="Ju J."/>
            <person name="Zhang J."/>
        </authorList>
    </citation>
    <scope>NUCLEOTIDE SEQUENCE [LARGE SCALE GENOMIC DNA]</scope>
    <source>
        <strain evidence="1">DmW_042</strain>
    </source>
</reference>
<proteinExistence type="predicted"/>
<name>A0A251ZZU0_9PROT</name>
<evidence type="ECO:0000313" key="1">
    <source>
        <dbReference type="EMBL" id="OUI80280.1"/>
    </source>
</evidence>
<protein>
    <submittedName>
        <fullName evidence="1">Uncharacterized protein</fullName>
    </submittedName>
</protein>
<sequence>MKEYFRQRFIDELNDEGDITIRTKIWKRSEILEMAGDQIYNGLLVDWVEAQCSNARDQTAEFLTENRCLDRFEALFDRYRQGAVIPFIGAGMSCASGHKPWGEFLISLLTDVQDEIPDVDSLLNDFRYEEAAQRVHDILGADNFSHEIKERLGRHKKKIAGSVQLLPMIFPKLVVTTNFDYVLDNVYKQANLPFSDSVSGVYLADAVNKITDDPHCLLRLHGEAEVSHGRILTINEYDQYYKNNKVLSDLIAALTGTASLLFMGCSLNSDRTVSALKHMKEVSSINRPPHYAFLPEPEPQDRAERSDFLGQAGIRPIYYPPSDHDAMLEGLLIALKDDII</sequence>
<evidence type="ECO:0000313" key="2">
    <source>
        <dbReference type="Proteomes" id="UP000194565"/>
    </source>
</evidence>
<dbReference type="SUPFAM" id="SSF52467">
    <property type="entry name" value="DHS-like NAD/FAD-binding domain"/>
    <property type="match status" value="1"/>
</dbReference>
<dbReference type="Pfam" id="PF13289">
    <property type="entry name" value="SIR2_2"/>
    <property type="match status" value="1"/>
</dbReference>
<dbReference type="Proteomes" id="UP000194565">
    <property type="component" value="Unassembled WGS sequence"/>
</dbReference>
<dbReference type="EMBL" id="JOMM01000078">
    <property type="protein sequence ID" value="OUI80280.1"/>
    <property type="molecule type" value="Genomic_DNA"/>
</dbReference>
<gene>
    <name evidence="1" type="ORF">HC62_17945</name>
</gene>
<accession>A0A251ZZU0</accession>
<dbReference type="RefSeq" id="WP_086642129.1">
    <property type="nucleotide sequence ID" value="NZ_JOMM01000078.1"/>
</dbReference>
<organism evidence="1 2">
    <name type="scientific">Acetobacter tropicalis</name>
    <dbReference type="NCBI Taxonomy" id="104102"/>
    <lineage>
        <taxon>Bacteria</taxon>
        <taxon>Pseudomonadati</taxon>
        <taxon>Pseudomonadota</taxon>
        <taxon>Alphaproteobacteria</taxon>
        <taxon>Acetobacterales</taxon>
        <taxon>Acetobacteraceae</taxon>
        <taxon>Acetobacter</taxon>
    </lineage>
</organism>
<dbReference type="AlphaFoldDB" id="A0A251ZZU0"/>
<comment type="caution">
    <text evidence="1">The sequence shown here is derived from an EMBL/GenBank/DDBJ whole genome shotgun (WGS) entry which is preliminary data.</text>
</comment>
<dbReference type="InterPro" id="IPR029035">
    <property type="entry name" value="DHS-like_NAD/FAD-binding_dom"/>
</dbReference>